<dbReference type="InterPro" id="IPR050721">
    <property type="entry name" value="Trk_Ktr_HKT_K-transport"/>
</dbReference>
<dbReference type="Pfam" id="PF02254">
    <property type="entry name" value="TrkA_N"/>
    <property type="match status" value="2"/>
</dbReference>
<name>A0A2U0HVI2_9FLAO</name>
<dbReference type="GO" id="GO:0006813">
    <property type="term" value="P:potassium ion transport"/>
    <property type="evidence" value="ECO:0007669"/>
    <property type="project" value="InterPro"/>
</dbReference>
<protein>
    <submittedName>
        <fullName evidence="5">Potassium transporter TrkA</fullName>
    </submittedName>
</protein>
<dbReference type="OrthoDB" id="9781411at2"/>
<feature type="transmembrane region" description="Helical" evidence="2">
    <location>
        <begin position="52"/>
        <end position="71"/>
    </location>
</feature>
<keyword evidence="2" id="KW-0472">Membrane</keyword>
<dbReference type="GO" id="GO:0005886">
    <property type="term" value="C:plasma membrane"/>
    <property type="evidence" value="ECO:0007669"/>
    <property type="project" value="UniProtKB-SubCell"/>
</dbReference>
<feature type="domain" description="RCK N-terminal" evidence="3">
    <location>
        <begin position="130"/>
        <end position="246"/>
    </location>
</feature>
<evidence type="ECO:0000256" key="2">
    <source>
        <dbReference type="SAM" id="Phobius"/>
    </source>
</evidence>
<evidence type="ECO:0000313" key="6">
    <source>
        <dbReference type="Proteomes" id="UP000245962"/>
    </source>
</evidence>
<feature type="transmembrane region" description="Helical" evidence="2">
    <location>
        <begin position="23"/>
        <end position="46"/>
    </location>
</feature>
<reference evidence="5 6" key="1">
    <citation type="submission" date="2018-04" db="EMBL/GenBank/DDBJ databases">
        <title>Marixanthomonas spongiae HN-E44 sp. nov., isolated from a marine sponge.</title>
        <authorList>
            <person name="Luo L."/>
            <person name="Zhuang L."/>
        </authorList>
    </citation>
    <scope>NUCLEOTIDE SEQUENCE [LARGE SCALE GENOMIC DNA]</scope>
    <source>
        <strain evidence="5 6">HN-E44</strain>
    </source>
</reference>
<dbReference type="GO" id="GO:0008324">
    <property type="term" value="F:monoatomic cation transmembrane transporter activity"/>
    <property type="evidence" value="ECO:0007669"/>
    <property type="project" value="InterPro"/>
</dbReference>
<dbReference type="Gene3D" id="3.40.50.720">
    <property type="entry name" value="NAD(P)-binding Rossmann-like Domain"/>
    <property type="match status" value="2"/>
</dbReference>
<evidence type="ECO:0000313" key="5">
    <source>
        <dbReference type="EMBL" id="PVW12829.1"/>
    </source>
</evidence>
<evidence type="ECO:0000259" key="4">
    <source>
        <dbReference type="PROSITE" id="PS51202"/>
    </source>
</evidence>
<dbReference type="EMBL" id="QEHR01000012">
    <property type="protein sequence ID" value="PVW12829.1"/>
    <property type="molecule type" value="Genomic_DNA"/>
</dbReference>
<dbReference type="PROSITE" id="PS51201">
    <property type="entry name" value="RCK_N"/>
    <property type="match status" value="2"/>
</dbReference>
<dbReference type="Gene3D" id="1.10.287.70">
    <property type="match status" value="1"/>
</dbReference>
<proteinExistence type="predicted"/>
<keyword evidence="2" id="KW-0812">Transmembrane</keyword>
<dbReference type="Pfam" id="PF07885">
    <property type="entry name" value="Ion_trans_2"/>
    <property type="match status" value="1"/>
</dbReference>
<dbReference type="PANTHER" id="PTHR43833">
    <property type="entry name" value="POTASSIUM CHANNEL PROTEIN 2-RELATED-RELATED"/>
    <property type="match status" value="1"/>
</dbReference>
<dbReference type="Pfam" id="PF02080">
    <property type="entry name" value="TrkA_C"/>
    <property type="match status" value="1"/>
</dbReference>
<dbReference type="PROSITE" id="PS51202">
    <property type="entry name" value="RCK_C"/>
    <property type="match status" value="1"/>
</dbReference>
<dbReference type="InterPro" id="IPR036721">
    <property type="entry name" value="RCK_C_sf"/>
</dbReference>
<dbReference type="SUPFAM" id="SSF51735">
    <property type="entry name" value="NAD(P)-binding Rossmann-fold domains"/>
    <property type="match status" value="2"/>
</dbReference>
<dbReference type="Gene3D" id="3.30.70.1450">
    <property type="entry name" value="Regulator of K+ conductance, C-terminal domain"/>
    <property type="match status" value="2"/>
</dbReference>
<organism evidence="5 6">
    <name type="scientific">Marixanthomonas spongiae</name>
    <dbReference type="NCBI Taxonomy" id="2174845"/>
    <lineage>
        <taxon>Bacteria</taxon>
        <taxon>Pseudomonadati</taxon>
        <taxon>Bacteroidota</taxon>
        <taxon>Flavobacteriia</taxon>
        <taxon>Flavobacteriales</taxon>
        <taxon>Flavobacteriaceae</taxon>
        <taxon>Marixanthomonas</taxon>
    </lineage>
</organism>
<keyword evidence="2" id="KW-1133">Transmembrane helix</keyword>
<dbReference type="Proteomes" id="UP000245962">
    <property type="component" value="Unassembled WGS sequence"/>
</dbReference>
<dbReference type="InterPro" id="IPR006037">
    <property type="entry name" value="RCK_C"/>
</dbReference>
<gene>
    <name evidence="5" type="ORF">DDV96_14485</name>
</gene>
<evidence type="ECO:0000259" key="3">
    <source>
        <dbReference type="PROSITE" id="PS51201"/>
    </source>
</evidence>
<feature type="transmembrane region" description="Helical" evidence="2">
    <location>
        <begin position="83"/>
        <end position="109"/>
    </location>
</feature>
<dbReference type="InterPro" id="IPR003148">
    <property type="entry name" value="RCK_N"/>
</dbReference>
<keyword evidence="6" id="KW-1185">Reference proteome</keyword>
<dbReference type="InterPro" id="IPR013099">
    <property type="entry name" value="K_chnl_dom"/>
</dbReference>
<accession>A0A2U0HVI2</accession>
<comment type="subcellular location">
    <subcellularLocation>
        <location evidence="1">Cell membrane</location>
        <topology evidence="1">Multi-pass membrane protein</topology>
    </subcellularLocation>
</comment>
<dbReference type="AlphaFoldDB" id="A0A2U0HVI2"/>
<dbReference type="PANTHER" id="PTHR43833:SF13">
    <property type="entry name" value="POTASSIUM CHANNEL PROTEIN 2-RELATED"/>
    <property type="match status" value="1"/>
</dbReference>
<feature type="domain" description="RCK N-terminal" evidence="3">
    <location>
        <begin position="352"/>
        <end position="468"/>
    </location>
</feature>
<dbReference type="SUPFAM" id="SSF81324">
    <property type="entry name" value="Voltage-gated potassium channels"/>
    <property type="match status" value="1"/>
</dbReference>
<dbReference type="InterPro" id="IPR036291">
    <property type="entry name" value="NAD(P)-bd_dom_sf"/>
</dbReference>
<dbReference type="SUPFAM" id="SSF116726">
    <property type="entry name" value="TrkA C-terminal domain-like"/>
    <property type="match status" value="2"/>
</dbReference>
<sequence>MKFVGSQLAYYLSDRDFKRNSKILFKFLAVLGIVIVIYSVLFHYIMELEGQYHSWITGFYWTLTVMSTLGFGDITFQSDLGRLFSIVVLLSGIFMLLILLPFAFIRHFYVPLLESKKKNRVPRQVPPKTKNHILICSFDVIARDFTKRLKQENTPYFVIQKDLKKAIESYDARVPVLFGELDSEKTFLRANIKDAKLVLVNRDDVENTKIILTIRDIAPHVPIVALAKDDETVDVQELSGANHVLPVKKWLGEQLANRVNAQHAKSQPIGQYEDLMIAELPIHQTSLVSKTIRETGLRQKFGVSIVGIWERGKLEPITGSEILTSESVLVVIGNEKQLQSIDALFHDLPTNTNPVLLIGGGRVGLAAAKSLHKNGISVNLIDKELAVCKKARPYCNNVFIGRASDYELLKEAGIMEAPSVLLSTHDDAMNIHLASYCRKLNQEVRIVSRISEARNIDIIHRAGADFVLSYATLGSEAVLSISKNQKLNILGEGIKLFNIPTPPSLAGKSLGESGIGAKTGLSVIAVKENNEVTTLLSAKTILPQGAEIVMLGNIEMRNSFDELYVKDV</sequence>
<feature type="domain" description="RCK C-terminal" evidence="4">
    <location>
        <begin position="264"/>
        <end position="347"/>
    </location>
</feature>
<comment type="caution">
    <text evidence="5">The sequence shown here is derived from an EMBL/GenBank/DDBJ whole genome shotgun (WGS) entry which is preliminary data.</text>
</comment>
<evidence type="ECO:0000256" key="1">
    <source>
        <dbReference type="ARBA" id="ARBA00004651"/>
    </source>
</evidence>
<dbReference type="RefSeq" id="WP_116695495.1">
    <property type="nucleotide sequence ID" value="NZ_QEHR01000012.1"/>
</dbReference>